<dbReference type="GO" id="GO:0015297">
    <property type="term" value="F:antiporter activity"/>
    <property type="evidence" value="ECO:0007669"/>
    <property type="project" value="InterPro"/>
</dbReference>
<dbReference type="AlphaFoldDB" id="A0A218X4Y7"/>
<evidence type="ECO:0000256" key="5">
    <source>
        <dbReference type="ARBA" id="ARBA00023136"/>
    </source>
</evidence>
<comment type="subcellular location">
    <subcellularLocation>
        <location evidence="1">Membrane</location>
        <topology evidence="1">Multi-pass membrane protein</topology>
    </subcellularLocation>
</comment>
<evidence type="ECO:0000313" key="8">
    <source>
        <dbReference type="Proteomes" id="UP000197138"/>
    </source>
</evidence>
<evidence type="ECO:0000256" key="3">
    <source>
        <dbReference type="ARBA" id="ARBA00022692"/>
    </source>
</evidence>
<gene>
    <name evidence="7" type="ORF">CDL15_Pgr019585</name>
</gene>
<dbReference type="PANTHER" id="PTHR42893">
    <property type="entry name" value="PROTEIN DETOXIFICATION 44, CHLOROPLASTIC-RELATED"/>
    <property type="match status" value="1"/>
</dbReference>
<feature type="transmembrane region" description="Helical" evidence="6">
    <location>
        <begin position="242"/>
        <end position="265"/>
    </location>
</feature>
<accession>A0A218X4Y7</accession>
<comment type="similarity">
    <text evidence="2">Belongs to the multi antimicrobial extrusion (MATE) (TC 2.A.66.1) family.</text>
</comment>
<keyword evidence="5 6" id="KW-0472">Membrane</keyword>
<comment type="caution">
    <text evidence="7">The sequence shown here is derived from an EMBL/GenBank/DDBJ whole genome shotgun (WGS) entry which is preliminary data.</text>
</comment>
<evidence type="ECO:0008006" key="9">
    <source>
        <dbReference type="Google" id="ProtNLM"/>
    </source>
</evidence>
<dbReference type="Proteomes" id="UP000197138">
    <property type="component" value="Unassembled WGS sequence"/>
</dbReference>
<dbReference type="InterPro" id="IPR044644">
    <property type="entry name" value="DinF-like"/>
</dbReference>
<evidence type="ECO:0000256" key="4">
    <source>
        <dbReference type="ARBA" id="ARBA00022989"/>
    </source>
</evidence>
<feature type="transmembrane region" description="Helical" evidence="6">
    <location>
        <begin position="271"/>
        <end position="291"/>
    </location>
</feature>
<evidence type="ECO:0000256" key="1">
    <source>
        <dbReference type="ARBA" id="ARBA00004141"/>
    </source>
</evidence>
<feature type="transmembrane region" description="Helical" evidence="6">
    <location>
        <begin position="147"/>
        <end position="168"/>
    </location>
</feature>
<feature type="transmembrane region" description="Helical" evidence="6">
    <location>
        <begin position="180"/>
        <end position="203"/>
    </location>
</feature>
<proteinExistence type="inferred from homology"/>
<dbReference type="PANTHER" id="PTHR42893:SF9">
    <property type="entry name" value="PROTEIN DETOXIFICATION 46, CHLOROPLASTIC"/>
    <property type="match status" value="1"/>
</dbReference>
<name>A0A218X4Y7_PUNGR</name>
<keyword evidence="3 6" id="KW-0812">Transmembrane</keyword>
<feature type="transmembrane region" description="Helical" evidence="6">
    <location>
        <begin position="406"/>
        <end position="428"/>
    </location>
</feature>
<evidence type="ECO:0000256" key="2">
    <source>
        <dbReference type="ARBA" id="ARBA00010199"/>
    </source>
</evidence>
<protein>
    <recommendedName>
        <fullName evidence="9">Protein DETOXIFICATION</fullName>
    </recommendedName>
</protein>
<organism evidence="7 8">
    <name type="scientific">Punica granatum</name>
    <name type="common">Pomegranate</name>
    <dbReference type="NCBI Taxonomy" id="22663"/>
    <lineage>
        <taxon>Eukaryota</taxon>
        <taxon>Viridiplantae</taxon>
        <taxon>Streptophyta</taxon>
        <taxon>Embryophyta</taxon>
        <taxon>Tracheophyta</taxon>
        <taxon>Spermatophyta</taxon>
        <taxon>Magnoliopsida</taxon>
        <taxon>eudicotyledons</taxon>
        <taxon>Gunneridae</taxon>
        <taxon>Pentapetalae</taxon>
        <taxon>rosids</taxon>
        <taxon>malvids</taxon>
        <taxon>Myrtales</taxon>
        <taxon>Lythraceae</taxon>
        <taxon>Punica</taxon>
    </lineage>
</organism>
<reference evidence="8" key="1">
    <citation type="journal article" date="2017" name="Plant J.">
        <title>The pomegranate (Punica granatum L.) genome and the genomics of punicalagin biosynthesis.</title>
        <authorList>
            <person name="Qin G."/>
            <person name="Xu C."/>
            <person name="Ming R."/>
            <person name="Tang H."/>
            <person name="Guyot R."/>
            <person name="Kramer E.M."/>
            <person name="Hu Y."/>
            <person name="Yi X."/>
            <person name="Qi Y."/>
            <person name="Xu X."/>
            <person name="Gao Z."/>
            <person name="Pan H."/>
            <person name="Jian J."/>
            <person name="Tian Y."/>
            <person name="Yue Z."/>
            <person name="Xu Y."/>
        </authorList>
    </citation>
    <scope>NUCLEOTIDE SEQUENCE [LARGE SCALE GENOMIC DNA]</scope>
    <source>
        <strain evidence="8">cv. Dabenzi</strain>
    </source>
</reference>
<feature type="transmembrane region" description="Helical" evidence="6">
    <location>
        <begin position="379"/>
        <end position="399"/>
    </location>
</feature>
<evidence type="ECO:0000313" key="7">
    <source>
        <dbReference type="EMBL" id="OWM80305.1"/>
    </source>
</evidence>
<dbReference type="GO" id="GO:0042910">
    <property type="term" value="F:xenobiotic transmembrane transporter activity"/>
    <property type="evidence" value="ECO:0007669"/>
    <property type="project" value="InterPro"/>
</dbReference>
<feature type="transmembrane region" description="Helical" evidence="6">
    <location>
        <begin position="104"/>
        <end position="127"/>
    </location>
</feature>
<keyword evidence="4 6" id="KW-1133">Transmembrane helix</keyword>
<dbReference type="EMBL" id="MTKT01002229">
    <property type="protein sequence ID" value="OWM80305.1"/>
    <property type="molecule type" value="Genomic_DNA"/>
</dbReference>
<evidence type="ECO:0000256" key="6">
    <source>
        <dbReference type="SAM" id="Phobius"/>
    </source>
</evidence>
<feature type="transmembrane region" description="Helical" evidence="6">
    <location>
        <begin position="215"/>
        <end position="235"/>
    </location>
</feature>
<sequence length="437" mass="47553">MQLCESLTRSPNMLPRKRIVSHPQPRLLAPRGFLRHIHQSACSLRPNLLKGHRIAACIGLSRDAAPVLELEVEDETIVVVAEEELREQLSKQGLWNQMKKVAKFAGPATGLWVCGPLMSLIDTAVIGRGSSLELAALGPGTVICDYMGYWFMFLSIATSNMVATSLAGQDKNKVQYQISVLLFIGLACGFLMLFFTKFFGSWALTAFVGPKNLHIVPAANTYIQVVAAYMMIASLKDKGYNAFALSVPSTSELFLILGIAAPFFITKTSRVAFYALLIYFATSMGTVSAAAHQVMIQTYGMGTVWGEPLSQTAQSFMPELIYGVNRSPVKARALLKSLFIVGLILGLMIASIGAVFPWWFPNIFTSDPAVTQEMHKVLIPFFIALSVTPPTQSLEGTLLAGRDLKFICASMSGCFTLGALLLLVQVAARTLVPENSV</sequence>
<dbReference type="Pfam" id="PF01554">
    <property type="entry name" value="MatE"/>
    <property type="match status" value="1"/>
</dbReference>
<dbReference type="InterPro" id="IPR002528">
    <property type="entry name" value="MATE_fam"/>
</dbReference>
<feature type="transmembrane region" description="Helical" evidence="6">
    <location>
        <begin position="338"/>
        <end position="359"/>
    </location>
</feature>
<dbReference type="GO" id="GO:0016020">
    <property type="term" value="C:membrane"/>
    <property type="evidence" value="ECO:0007669"/>
    <property type="project" value="UniProtKB-SubCell"/>
</dbReference>